<organism evidence="14">
    <name type="scientific">hydrothermal vent metagenome</name>
    <dbReference type="NCBI Taxonomy" id="652676"/>
    <lineage>
        <taxon>unclassified sequences</taxon>
        <taxon>metagenomes</taxon>
        <taxon>ecological metagenomes</taxon>
    </lineage>
</organism>
<keyword evidence="4" id="KW-1134">Transmembrane beta strand</keyword>
<feature type="domain" description="NolW-like" evidence="12">
    <location>
        <begin position="143"/>
        <end position="202"/>
    </location>
</feature>
<evidence type="ECO:0000256" key="3">
    <source>
        <dbReference type="ARBA" id="ARBA00022448"/>
    </source>
</evidence>
<dbReference type="InterPro" id="IPR013356">
    <property type="entry name" value="T2SS_GspD"/>
</dbReference>
<feature type="region of interest" description="Disordered" evidence="10">
    <location>
        <begin position="651"/>
        <end position="689"/>
    </location>
</feature>
<evidence type="ECO:0000259" key="12">
    <source>
        <dbReference type="Pfam" id="PF03958"/>
    </source>
</evidence>
<dbReference type="AlphaFoldDB" id="A0A3B1CF50"/>
<feature type="domain" description="Type II/III secretion system secretin-like" evidence="11">
    <location>
        <begin position="470"/>
        <end position="633"/>
    </location>
</feature>
<evidence type="ECO:0000256" key="1">
    <source>
        <dbReference type="ARBA" id="ARBA00004442"/>
    </source>
</evidence>
<comment type="subcellular location">
    <subcellularLocation>
        <location evidence="1">Cell outer membrane</location>
    </subcellularLocation>
</comment>
<keyword evidence="8" id="KW-0472">Membrane</keyword>
<dbReference type="InterPro" id="IPR001775">
    <property type="entry name" value="GspD/PilQ"/>
</dbReference>
<feature type="compositionally biased region" description="Acidic residues" evidence="10">
    <location>
        <begin position="679"/>
        <end position="689"/>
    </location>
</feature>
<evidence type="ECO:0000256" key="7">
    <source>
        <dbReference type="ARBA" id="ARBA00022927"/>
    </source>
</evidence>
<keyword evidence="3" id="KW-0813">Transport</keyword>
<dbReference type="PANTHER" id="PTHR30332">
    <property type="entry name" value="PROBABLE GENERAL SECRETION PATHWAY PROTEIN D"/>
    <property type="match status" value="1"/>
</dbReference>
<dbReference type="EMBL" id="UOGC01000008">
    <property type="protein sequence ID" value="VAX15417.1"/>
    <property type="molecule type" value="Genomic_DNA"/>
</dbReference>
<keyword evidence="6" id="KW-0732">Signal</keyword>
<dbReference type="InterPro" id="IPR049371">
    <property type="entry name" value="GspD-like_N0"/>
</dbReference>
<dbReference type="Pfam" id="PF00263">
    <property type="entry name" value="Secretin"/>
    <property type="match status" value="1"/>
</dbReference>
<name>A0A3B1CF50_9ZZZZ</name>
<evidence type="ECO:0000256" key="5">
    <source>
        <dbReference type="ARBA" id="ARBA00022692"/>
    </source>
</evidence>
<evidence type="ECO:0000256" key="4">
    <source>
        <dbReference type="ARBA" id="ARBA00022452"/>
    </source>
</evidence>
<dbReference type="PRINTS" id="PR00811">
    <property type="entry name" value="BCTERIALGSPD"/>
</dbReference>
<protein>
    <submittedName>
        <fullName evidence="14">General secretion pathway protein D</fullName>
    </submittedName>
</protein>
<reference evidence="14" key="1">
    <citation type="submission" date="2018-06" db="EMBL/GenBank/DDBJ databases">
        <authorList>
            <person name="Zhirakovskaya E."/>
        </authorList>
    </citation>
    <scope>NUCLEOTIDE SEQUENCE</scope>
</reference>
<dbReference type="GO" id="GO:0015627">
    <property type="term" value="C:type II protein secretion system complex"/>
    <property type="evidence" value="ECO:0007669"/>
    <property type="project" value="InterPro"/>
</dbReference>
<proteinExistence type="inferred from homology"/>
<comment type="similarity">
    <text evidence="2">Belongs to the bacterial secretin family. GSP D subfamily.</text>
</comment>
<evidence type="ECO:0000256" key="10">
    <source>
        <dbReference type="SAM" id="MobiDB-lite"/>
    </source>
</evidence>
<evidence type="ECO:0000256" key="2">
    <source>
        <dbReference type="ARBA" id="ARBA00006980"/>
    </source>
</evidence>
<evidence type="ECO:0000256" key="8">
    <source>
        <dbReference type="ARBA" id="ARBA00023136"/>
    </source>
</evidence>
<feature type="domain" description="NolW-like" evidence="12">
    <location>
        <begin position="211"/>
        <end position="298"/>
    </location>
</feature>
<dbReference type="GO" id="GO:0009279">
    <property type="term" value="C:cell outer membrane"/>
    <property type="evidence" value="ECO:0007669"/>
    <property type="project" value="UniProtKB-SubCell"/>
</dbReference>
<keyword evidence="9" id="KW-0998">Cell outer membrane</keyword>
<dbReference type="GO" id="GO:0015628">
    <property type="term" value="P:protein secretion by the type II secretion system"/>
    <property type="evidence" value="ECO:0007669"/>
    <property type="project" value="InterPro"/>
</dbReference>
<feature type="domain" description="GspD-like N0" evidence="13">
    <location>
        <begin position="49"/>
        <end position="118"/>
    </location>
</feature>
<dbReference type="Gene3D" id="3.30.1370.120">
    <property type="match status" value="3"/>
</dbReference>
<dbReference type="InterPro" id="IPR038591">
    <property type="entry name" value="NolW-like_sf"/>
</dbReference>
<keyword evidence="5" id="KW-0812">Transmembrane</keyword>
<dbReference type="Pfam" id="PF03958">
    <property type="entry name" value="Secretin_N"/>
    <property type="match status" value="3"/>
</dbReference>
<evidence type="ECO:0000256" key="9">
    <source>
        <dbReference type="ARBA" id="ARBA00023237"/>
    </source>
</evidence>
<feature type="region of interest" description="Disordered" evidence="10">
    <location>
        <begin position="231"/>
        <end position="263"/>
    </location>
</feature>
<evidence type="ECO:0000259" key="11">
    <source>
        <dbReference type="Pfam" id="PF00263"/>
    </source>
</evidence>
<gene>
    <name evidence="14" type="ORF">MNBD_NITROSPINAE01-1384</name>
</gene>
<evidence type="ECO:0000256" key="6">
    <source>
        <dbReference type="ARBA" id="ARBA00022729"/>
    </source>
</evidence>
<sequence>MTEQKPKTLYITCILTLALTLACATLFSATYATAQETKAVANADEKVNIDFNDVDIKVFIKFMAELTGRNFVVDEKVKGKVTIISPKKVTQSEAMTVFESTLEVYGYALLEAGTVTKIIPATEARHRGPFTKGPKQPGDRMVTRLVPLEYIDATELVSTLRPLIPPTSFITAYGRTNTLIIADFESNMKKILSIISQLDSAGHEEIITVAQLEFAGAKELATRLEKVFGKAGQQIQGRPNPGSAQRRQGGRRPGLSGTGRNAQAQIIPDERINSIIIVASQVQTQEILSLIEQLDVESPPGRGKINVYYLKNADAGKLAKVLNNITGSQKKQSRRRKNRQAKAAVQLRSEVHVTPDKATNSLVITASIEDYEILKSVIEKLDKKRHQVFVEALIMEVTSDVTREFGIEWRTTSDFTSDGLKAIGGVSSGTINAVAQNPLNTASGLTIGVVDGIINFAGKEFLNLGALLHALQAETGINILSTPNIMTTNNEEAEIIVAQNVPFVTGQSQNTGGTTLTTIERKNIGLTLRLTPQITESDDVRLSVYQEISSISPAQLEKAKDLITFTRSVKTTVIVHDKQNIVIGGLIRDDLNDVETKVPFLGDIPILGWLFKSTSKRKQKTNLLIFLRPHIIRNEDDIAAITEQRKQKMDLAPFKKHLEPATPKPEPPKEDISKSSNPFEDDEEKDFFL</sequence>
<dbReference type="PROSITE" id="PS51257">
    <property type="entry name" value="PROKAR_LIPOPROTEIN"/>
    <property type="match status" value="1"/>
</dbReference>
<evidence type="ECO:0000313" key="14">
    <source>
        <dbReference type="EMBL" id="VAX15417.1"/>
    </source>
</evidence>
<feature type="domain" description="NolW-like" evidence="12">
    <location>
        <begin position="307"/>
        <end position="387"/>
    </location>
</feature>
<dbReference type="PANTHER" id="PTHR30332:SF24">
    <property type="entry name" value="SECRETIN GSPD-RELATED"/>
    <property type="match status" value="1"/>
</dbReference>
<accession>A0A3B1CF50</accession>
<dbReference type="Pfam" id="PF21305">
    <property type="entry name" value="type_II_gspD_N0"/>
    <property type="match status" value="1"/>
</dbReference>
<dbReference type="InterPro" id="IPR005644">
    <property type="entry name" value="NolW-like"/>
</dbReference>
<dbReference type="NCBIfam" id="TIGR02517">
    <property type="entry name" value="type_II_gspD"/>
    <property type="match status" value="1"/>
</dbReference>
<feature type="compositionally biased region" description="Polar residues" evidence="10">
    <location>
        <begin position="233"/>
        <end position="246"/>
    </location>
</feature>
<keyword evidence="7" id="KW-0653">Protein transport</keyword>
<evidence type="ECO:0000259" key="13">
    <source>
        <dbReference type="Pfam" id="PF21305"/>
    </source>
</evidence>
<dbReference type="InterPro" id="IPR050810">
    <property type="entry name" value="Bact_Secretion_Sys_Channel"/>
</dbReference>
<dbReference type="InterPro" id="IPR004846">
    <property type="entry name" value="T2SS/T3SS_dom"/>
</dbReference>